<dbReference type="GO" id="GO:0009236">
    <property type="term" value="P:cobalamin biosynthetic process"/>
    <property type="evidence" value="ECO:0007669"/>
    <property type="project" value="UniProtKB-UniPathway"/>
</dbReference>
<dbReference type="Pfam" id="PF02283">
    <property type="entry name" value="CobU"/>
    <property type="match status" value="1"/>
</dbReference>
<dbReference type="EC" id="2.7.7.62" evidence="9"/>
<comment type="caution">
    <text evidence="18">The sequence shown here is derived from an EMBL/GenBank/DDBJ whole genome shotgun (WGS) entry which is preliminary data.</text>
</comment>
<keyword evidence="13" id="KW-0418">Kinase</keyword>
<evidence type="ECO:0000256" key="2">
    <source>
        <dbReference type="ARBA" id="ARBA00000711"/>
    </source>
</evidence>
<evidence type="ECO:0000256" key="11">
    <source>
        <dbReference type="ARBA" id="ARBA00022679"/>
    </source>
</evidence>
<evidence type="ECO:0000256" key="10">
    <source>
        <dbReference type="ARBA" id="ARBA00022573"/>
    </source>
</evidence>
<name>A0A6N6VSB7_9BACT</name>
<evidence type="ECO:0000256" key="8">
    <source>
        <dbReference type="ARBA" id="ARBA00012016"/>
    </source>
</evidence>
<evidence type="ECO:0000256" key="16">
    <source>
        <dbReference type="ARBA" id="ARBA00029570"/>
    </source>
</evidence>
<proteinExistence type="inferred from homology"/>
<dbReference type="GO" id="GO:0043752">
    <property type="term" value="F:adenosylcobinamide kinase activity"/>
    <property type="evidence" value="ECO:0007669"/>
    <property type="project" value="UniProtKB-EC"/>
</dbReference>
<keyword evidence="14" id="KW-0067">ATP-binding</keyword>
<dbReference type="Gene3D" id="3.40.50.300">
    <property type="entry name" value="P-loop containing nucleotide triphosphate hydrolases"/>
    <property type="match status" value="1"/>
</dbReference>
<dbReference type="EC" id="2.7.1.156" evidence="8"/>
<accession>A0A6N6VSB7</accession>
<comment type="catalytic activity">
    <reaction evidence="1">
        <text>adenosylcob(III)inamide + ATP = adenosylcob(III)inamide phosphate + ADP + H(+)</text>
        <dbReference type="Rhea" id="RHEA:15769"/>
        <dbReference type="ChEBI" id="CHEBI:2480"/>
        <dbReference type="ChEBI" id="CHEBI:15378"/>
        <dbReference type="ChEBI" id="CHEBI:30616"/>
        <dbReference type="ChEBI" id="CHEBI:58502"/>
        <dbReference type="ChEBI" id="CHEBI:456216"/>
        <dbReference type="EC" id="2.7.1.156"/>
    </reaction>
</comment>
<dbReference type="Proteomes" id="UP000437748">
    <property type="component" value="Unassembled WGS sequence"/>
</dbReference>
<evidence type="ECO:0000313" key="18">
    <source>
        <dbReference type="EMBL" id="KAB8036526.1"/>
    </source>
</evidence>
<protein>
    <recommendedName>
        <fullName evidence="16">Adenosylcobinamide kinase</fullName>
        <ecNumber evidence="8">2.7.1.156</ecNumber>
        <ecNumber evidence="9">2.7.7.62</ecNumber>
    </recommendedName>
    <alternativeName>
        <fullName evidence="17">Adenosylcobinamide-phosphate guanylyltransferase</fullName>
    </alternativeName>
</protein>
<dbReference type="PANTHER" id="PTHR34848:SF1">
    <property type="entry name" value="BIFUNCTIONAL ADENOSYLCOBALAMIN BIOSYNTHESIS PROTEIN COBU"/>
    <property type="match status" value="1"/>
</dbReference>
<evidence type="ECO:0000313" key="19">
    <source>
        <dbReference type="Proteomes" id="UP000437748"/>
    </source>
</evidence>
<sequence>MKQLQILENLLFNFYLLKGFKMTIESNKNSKISLFLGGGQSGKSIFAENCAKKWENVLFYATGGQIENSPEWELRIKKHRERRPSHWLTMEYPIEIEDVIKMSEEKKVDIVLIDCLTLWMGWQISKSVQNYTQVQLLKHLEMEYQHFIKQLWKFKCPILVVSNEVGEGVIPGSETGRIFREALGAMNLALGEISQCITFSIAGQNLLLKSSKNKFIDGFCSTGIINENFIFSELNNNPNLE</sequence>
<comment type="function">
    <text evidence="4">Catalyzes ATP-dependent phosphorylation of adenosylcobinamide and addition of GMP to adenosylcobinamide phosphate.</text>
</comment>
<evidence type="ECO:0000256" key="14">
    <source>
        <dbReference type="ARBA" id="ARBA00022840"/>
    </source>
</evidence>
<dbReference type="InterPro" id="IPR003203">
    <property type="entry name" value="CobU/CobP"/>
</dbReference>
<dbReference type="GO" id="GO:0005525">
    <property type="term" value="F:GTP binding"/>
    <property type="evidence" value="ECO:0007669"/>
    <property type="project" value="UniProtKB-KW"/>
</dbReference>
<evidence type="ECO:0000256" key="15">
    <source>
        <dbReference type="ARBA" id="ARBA00023134"/>
    </source>
</evidence>
<comment type="catalytic activity">
    <reaction evidence="2">
        <text>adenosylcob(III)inamide phosphate + GTP + H(+) = adenosylcob(III)inamide-GDP + diphosphate</text>
        <dbReference type="Rhea" id="RHEA:22712"/>
        <dbReference type="ChEBI" id="CHEBI:15378"/>
        <dbReference type="ChEBI" id="CHEBI:33019"/>
        <dbReference type="ChEBI" id="CHEBI:37565"/>
        <dbReference type="ChEBI" id="CHEBI:58502"/>
        <dbReference type="ChEBI" id="CHEBI:60487"/>
        <dbReference type="EC" id="2.7.7.62"/>
    </reaction>
</comment>
<evidence type="ECO:0000256" key="6">
    <source>
        <dbReference type="ARBA" id="ARBA00005159"/>
    </source>
</evidence>
<comment type="catalytic activity">
    <reaction evidence="3">
        <text>adenosylcob(III)inamide + GTP = adenosylcob(III)inamide phosphate + GDP + H(+)</text>
        <dbReference type="Rhea" id="RHEA:15765"/>
        <dbReference type="ChEBI" id="CHEBI:2480"/>
        <dbReference type="ChEBI" id="CHEBI:15378"/>
        <dbReference type="ChEBI" id="CHEBI:37565"/>
        <dbReference type="ChEBI" id="CHEBI:58189"/>
        <dbReference type="ChEBI" id="CHEBI:58502"/>
        <dbReference type="EC" id="2.7.1.156"/>
    </reaction>
</comment>
<dbReference type="GO" id="GO:0005524">
    <property type="term" value="F:ATP binding"/>
    <property type="evidence" value="ECO:0007669"/>
    <property type="project" value="UniProtKB-KW"/>
</dbReference>
<dbReference type="PANTHER" id="PTHR34848">
    <property type="match status" value="1"/>
</dbReference>
<evidence type="ECO:0000256" key="12">
    <source>
        <dbReference type="ARBA" id="ARBA00022741"/>
    </source>
</evidence>
<evidence type="ECO:0000256" key="17">
    <source>
        <dbReference type="ARBA" id="ARBA00030571"/>
    </source>
</evidence>
<evidence type="ECO:0000256" key="13">
    <source>
        <dbReference type="ARBA" id="ARBA00022777"/>
    </source>
</evidence>
<dbReference type="InterPro" id="IPR027417">
    <property type="entry name" value="P-loop_NTPase"/>
</dbReference>
<keyword evidence="10" id="KW-0169">Cobalamin biosynthesis</keyword>
<dbReference type="AlphaFoldDB" id="A0A6N6VSB7"/>
<keyword evidence="11" id="KW-0808">Transferase</keyword>
<comment type="pathway">
    <text evidence="6">Cofactor biosynthesis; adenosylcobalamin biosynthesis; adenosylcobalamin from cob(II)yrinate a,c-diamide: step 5/7.</text>
</comment>
<evidence type="ECO:0000256" key="9">
    <source>
        <dbReference type="ARBA" id="ARBA00012523"/>
    </source>
</evidence>
<dbReference type="EMBL" id="WFLM01000006">
    <property type="protein sequence ID" value="KAB8036526.1"/>
    <property type="molecule type" value="Genomic_DNA"/>
</dbReference>
<reference evidence="18 19" key="1">
    <citation type="submission" date="2019-10" db="EMBL/GenBank/DDBJ databases">
        <title>New species of Slilvanegrellaceae.</title>
        <authorList>
            <person name="Pitt A."/>
            <person name="Hahn M.W."/>
        </authorList>
    </citation>
    <scope>NUCLEOTIDE SEQUENCE [LARGE SCALE GENOMIC DNA]</scope>
    <source>
        <strain evidence="18 19">SP-Ram-0.45-NSY-1</strain>
    </source>
</reference>
<evidence type="ECO:0000256" key="1">
    <source>
        <dbReference type="ARBA" id="ARBA00000312"/>
    </source>
</evidence>
<dbReference type="GO" id="GO:0008820">
    <property type="term" value="F:cobinamide phosphate guanylyltransferase activity"/>
    <property type="evidence" value="ECO:0007669"/>
    <property type="project" value="UniProtKB-EC"/>
</dbReference>
<dbReference type="UniPathway" id="UPA00148">
    <property type="reaction ID" value="UER00236"/>
</dbReference>
<comment type="pathway">
    <text evidence="5">Cofactor biosynthesis; adenosylcobalamin biosynthesis; adenosylcobalamin from cob(II)yrinate a,c-diamide: step 6/7.</text>
</comment>
<evidence type="ECO:0000256" key="4">
    <source>
        <dbReference type="ARBA" id="ARBA00003889"/>
    </source>
</evidence>
<evidence type="ECO:0000256" key="5">
    <source>
        <dbReference type="ARBA" id="ARBA00004692"/>
    </source>
</evidence>
<evidence type="ECO:0000256" key="3">
    <source>
        <dbReference type="ARBA" id="ARBA00001522"/>
    </source>
</evidence>
<keyword evidence="19" id="KW-1185">Reference proteome</keyword>
<keyword evidence="15" id="KW-0342">GTP-binding</keyword>
<dbReference type="SUPFAM" id="SSF52540">
    <property type="entry name" value="P-loop containing nucleoside triphosphate hydrolases"/>
    <property type="match status" value="1"/>
</dbReference>
<organism evidence="18 19">
    <name type="scientific">Silvanigrella paludirubra</name>
    <dbReference type="NCBI Taxonomy" id="2499159"/>
    <lineage>
        <taxon>Bacteria</taxon>
        <taxon>Pseudomonadati</taxon>
        <taxon>Bdellovibrionota</taxon>
        <taxon>Oligoflexia</taxon>
        <taxon>Silvanigrellales</taxon>
        <taxon>Silvanigrellaceae</taxon>
        <taxon>Silvanigrella</taxon>
    </lineage>
</organism>
<keyword evidence="12" id="KW-0547">Nucleotide-binding</keyword>
<evidence type="ECO:0000256" key="7">
    <source>
        <dbReference type="ARBA" id="ARBA00007490"/>
    </source>
</evidence>
<gene>
    <name evidence="18" type="ORF">GCL60_15490</name>
</gene>
<comment type="similarity">
    <text evidence="7">Belongs to the CobU/CobP family.</text>
</comment>